<comment type="similarity">
    <text evidence="1">Belongs to the UPF0751 family.</text>
</comment>
<protein>
    <recommendedName>
        <fullName evidence="6">DUF2325 domain-containing protein</fullName>
    </recommendedName>
</protein>
<dbReference type="RefSeq" id="WP_371859633.1">
    <property type="nucleotide sequence ID" value="NZ_FPBO01000009.1"/>
</dbReference>
<proteinExistence type="inferred from homology"/>
<evidence type="ECO:0000313" key="4">
    <source>
        <dbReference type="EMBL" id="SFU76439.1"/>
    </source>
</evidence>
<feature type="coiled-coil region" evidence="2">
    <location>
        <begin position="190"/>
        <end position="217"/>
    </location>
</feature>
<evidence type="ECO:0000256" key="1">
    <source>
        <dbReference type="ARBA" id="ARBA00007189"/>
    </source>
</evidence>
<evidence type="ECO:0000256" key="2">
    <source>
        <dbReference type="SAM" id="Coils"/>
    </source>
</evidence>
<feature type="coiled-coil region" evidence="2">
    <location>
        <begin position="243"/>
        <end position="297"/>
    </location>
</feature>
<feature type="region of interest" description="Disordered" evidence="3">
    <location>
        <begin position="302"/>
        <end position="346"/>
    </location>
</feature>
<keyword evidence="2" id="KW-0175">Coiled coil</keyword>
<evidence type="ECO:0000313" key="5">
    <source>
        <dbReference type="Proteomes" id="UP000199391"/>
    </source>
</evidence>
<feature type="compositionally biased region" description="Low complexity" evidence="3">
    <location>
        <begin position="302"/>
        <end position="322"/>
    </location>
</feature>
<gene>
    <name evidence="4" type="ORF">SAMN05216552_100943</name>
</gene>
<name>A0A1I7IU64_9BURK</name>
<keyword evidence="5" id="KW-1185">Reference proteome</keyword>
<sequence length="455" mass="48829">MCDKHPAIAADTSGAGGAAAAAVAAAMRRAPATRTAAPSAQGTAHTSRRRRLWELAHACHCPLVGVCMPLAALRKLVGKVTGGTVVADDYEVHVGVVTECGARNRLSEALQKELERRYAPVLLRFRAARDAAQVAEQWRAAVANGDVAGAFWAGLTHPRCTPELEERMCRDLHMIQHQAGACVRADLTRHQAVLEDNARMARELARLQQRGAAMQLERNAEQDGHASQLMQLRAQVVGRDSMIDSLRQDLEQLRAAIPGLETRDRLAQRLQQMDERERTLRLQVQDLRQELARSRQLAAAAASCNPGAPGAPADTGPGAAQPSALPAGGDQAGHGGEAAPRRPVTGQVVRMPVRLADRSVLCVGGRSGNVATYRALLERVGAQFSHHDGGLEDNANKLEASLAAADLVICQTGCISHSAYWRVKDYCKRTGKRCVFIDNPSISSLARGLEQADLA</sequence>
<accession>A0A1I7IU64</accession>
<dbReference type="InterPro" id="IPR016772">
    <property type="entry name" value="UCP020408"/>
</dbReference>
<dbReference type="EMBL" id="FPBO01000009">
    <property type="protein sequence ID" value="SFU76439.1"/>
    <property type="molecule type" value="Genomic_DNA"/>
</dbReference>
<reference evidence="5" key="1">
    <citation type="submission" date="2016-10" db="EMBL/GenBank/DDBJ databases">
        <authorList>
            <person name="Varghese N."/>
            <person name="Submissions S."/>
        </authorList>
    </citation>
    <scope>NUCLEOTIDE SEQUENCE [LARGE SCALE GENOMIC DNA]</scope>
    <source>
        <strain evidence="5">CGMCC 1.11014</strain>
    </source>
</reference>
<dbReference type="Pfam" id="PF10087">
    <property type="entry name" value="DUF2325"/>
    <property type="match status" value="1"/>
</dbReference>
<organism evidence="4 5">
    <name type="scientific">Pseudoduganella namucuonensis</name>
    <dbReference type="NCBI Taxonomy" id="1035707"/>
    <lineage>
        <taxon>Bacteria</taxon>
        <taxon>Pseudomonadati</taxon>
        <taxon>Pseudomonadota</taxon>
        <taxon>Betaproteobacteria</taxon>
        <taxon>Burkholderiales</taxon>
        <taxon>Oxalobacteraceae</taxon>
        <taxon>Telluria group</taxon>
        <taxon>Pseudoduganella</taxon>
    </lineage>
</organism>
<evidence type="ECO:0000256" key="3">
    <source>
        <dbReference type="SAM" id="MobiDB-lite"/>
    </source>
</evidence>
<dbReference type="Proteomes" id="UP000199391">
    <property type="component" value="Unassembled WGS sequence"/>
</dbReference>
<dbReference type="STRING" id="1035707.SAMN05216552_100943"/>
<evidence type="ECO:0008006" key="6">
    <source>
        <dbReference type="Google" id="ProtNLM"/>
    </source>
</evidence>
<dbReference type="AlphaFoldDB" id="A0A1I7IU64"/>